<dbReference type="GO" id="GO:1990904">
    <property type="term" value="C:ribonucleoprotein complex"/>
    <property type="evidence" value="ECO:0007669"/>
    <property type="project" value="UniProtKB-KW"/>
</dbReference>
<proteinExistence type="inferred from homology"/>
<protein>
    <submittedName>
        <fullName evidence="4">Ribosomal protein S8</fullName>
    </submittedName>
</protein>
<dbReference type="SUPFAM" id="SSF56047">
    <property type="entry name" value="Ribosomal protein S8"/>
    <property type="match status" value="1"/>
</dbReference>
<dbReference type="RefSeq" id="YP_009579067.1">
    <property type="nucleotide sequence ID" value="NC_041506.1"/>
</dbReference>
<dbReference type="InterPro" id="IPR035987">
    <property type="entry name" value="Ribosomal_uS8_sf"/>
</dbReference>
<dbReference type="EMBL" id="MH981596">
    <property type="protein sequence ID" value="QBK36830.1"/>
    <property type="molecule type" value="Genomic_DNA"/>
</dbReference>
<keyword evidence="4" id="KW-0496">Mitochondrion</keyword>
<accession>A0A481XIE7</accession>
<dbReference type="GO" id="GO:0006412">
    <property type="term" value="P:translation"/>
    <property type="evidence" value="ECO:0007669"/>
    <property type="project" value="InterPro"/>
</dbReference>
<dbReference type="GO" id="GO:0005840">
    <property type="term" value="C:ribosome"/>
    <property type="evidence" value="ECO:0007669"/>
    <property type="project" value="UniProtKB-KW"/>
</dbReference>
<reference evidence="4" key="1">
    <citation type="submission" date="2018-09" db="EMBL/GenBank/DDBJ databases">
        <authorList>
            <person name="Huang L.D."/>
            <person name="Gao B.Y."/>
            <person name="Zhang C.W."/>
        </authorList>
    </citation>
    <scope>NUCLEOTIDE SEQUENCE</scope>
    <source>
        <strain evidence="4">SAG 33.83</strain>
    </source>
</reference>
<dbReference type="Gene3D" id="3.30.1490.10">
    <property type="match status" value="1"/>
</dbReference>
<name>A0A481XIE7_9STRA</name>
<geneLocation type="mitochondrion" evidence="4"/>
<evidence type="ECO:0000256" key="1">
    <source>
        <dbReference type="ARBA" id="ARBA00006471"/>
    </source>
</evidence>
<gene>
    <name evidence="4" type="primary">rps8</name>
</gene>
<sequence length="128" mass="14590">MQHSFWKMLSVIKNGFMVKKKSVVCCTKPICIRVLKILYKEGFVSGFRILPNNSKKIEIYLKYSNSRPLIINMVSLSKPGKRIYVSNNTIWKLSSAMYTLILSTSEGVLSSNQCRIKNIGGELLIVLR</sequence>
<dbReference type="Gene3D" id="3.30.1370.30">
    <property type="match status" value="1"/>
</dbReference>
<comment type="similarity">
    <text evidence="1">Belongs to the universal ribosomal protein uS8 family.</text>
</comment>
<organism evidence="4">
    <name type="scientific">Vischeria stellata</name>
    <dbReference type="NCBI Taxonomy" id="1104407"/>
    <lineage>
        <taxon>Eukaryota</taxon>
        <taxon>Sar</taxon>
        <taxon>Stramenopiles</taxon>
        <taxon>Ochrophyta</taxon>
        <taxon>Eustigmatophyceae</taxon>
        <taxon>Eustigmatales</taxon>
        <taxon>Chlorobotryaceae</taxon>
        <taxon>Vischeria</taxon>
    </lineage>
</organism>
<keyword evidence="3" id="KW-0687">Ribonucleoprotein</keyword>
<evidence type="ECO:0000256" key="2">
    <source>
        <dbReference type="ARBA" id="ARBA00022980"/>
    </source>
</evidence>
<dbReference type="InterPro" id="IPR000630">
    <property type="entry name" value="Ribosomal_uS8"/>
</dbReference>
<dbReference type="Pfam" id="PF00410">
    <property type="entry name" value="Ribosomal_S8"/>
    <property type="match status" value="1"/>
</dbReference>
<dbReference type="PANTHER" id="PTHR11758">
    <property type="entry name" value="40S RIBOSOMAL PROTEIN S15A"/>
    <property type="match status" value="1"/>
</dbReference>
<dbReference type="GO" id="GO:0003735">
    <property type="term" value="F:structural constituent of ribosome"/>
    <property type="evidence" value="ECO:0007669"/>
    <property type="project" value="InterPro"/>
</dbReference>
<evidence type="ECO:0000256" key="3">
    <source>
        <dbReference type="ARBA" id="ARBA00023274"/>
    </source>
</evidence>
<dbReference type="GeneID" id="39705030"/>
<keyword evidence="2 4" id="KW-0689">Ribosomal protein</keyword>
<reference evidence="4" key="2">
    <citation type="journal article" date="2019" name="Mitochondrial DNA Part B Resour">
        <title>The complete mitochondrial genome of an oleaginous microalga vischeria stellata strain SAG 33.83 (Eustigmatophyceae).</title>
        <authorList>
            <person name="Huang L."/>
            <person name="Gao B."/>
            <person name="Wang F."/>
            <person name="Zhang C."/>
        </authorList>
    </citation>
    <scope>NUCLEOTIDE SEQUENCE</scope>
    <source>
        <strain evidence="4">SAG 33.83</strain>
    </source>
</reference>
<evidence type="ECO:0000313" key="4">
    <source>
        <dbReference type="EMBL" id="QBK36830.1"/>
    </source>
</evidence>
<dbReference type="AlphaFoldDB" id="A0A481XIE7"/>